<dbReference type="InterPro" id="IPR023399">
    <property type="entry name" value="Baseplate-like_2-layer_sand"/>
</dbReference>
<name>B8DKZ9_NITV9</name>
<gene>
    <name evidence="5" type="ordered locus">DvMF_0745</name>
</gene>
<dbReference type="HOGENOM" id="CLU_060292_1_0_7"/>
<dbReference type="Gene3D" id="2.30.300.10">
    <property type="entry name" value="Baseplate protein-like domain - beta roll fold"/>
    <property type="match status" value="1"/>
</dbReference>
<evidence type="ECO:0000259" key="4">
    <source>
        <dbReference type="Pfam" id="PF22630"/>
    </source>
</evidence>
<sequence length="366" mass="39997">MPAERDAVTLIVGGREHRDWTSYELDSDLLTPADAWRVSLGIPADAVPQSVRPWAAVTMAVGGQAVLSGRIDRVERAIRKGQHTLSLSGRDGAAVLVDCSAPLFVARQIDLEEAVARIVRPLGISRVRVAKGDRREKITVEPGMTAWDALQQVAEANGMWPWFAPDGTLVVGGPDYTAQPVADLVLRFGDEGRVNNVLSLTVSESVEGRHSEVTVLGQNHGTEDTEGEHALRSVARDSGVAWHRPKVVVESQCDTEDMARRRARKLLADGRLSGFQVQATVRGHRCTDATGTGPLWEPGQRVRVLSEPHGLDATLFLMRRTFIGGRDRGQVTELLLKEDGVWLPDVGKHRKRKKGDAATEMEVVDL</sequence>
<dbReference type="Pfam" id="PF22630">
    <property type="entry name" value="NMB1110_3rd"/>
    <property type="match status" value="1"/>
</dbReference>
<accession>B8DKZ9</accession>
<dbReference type="PIRSF" id="PIRSF004440">
    <property type="entry name" value="GpP"/>
    <property type="match status" value="1"/>
</dbReference>
<feature type="domain" description="Tail protein NMB1110-like C-terminal" evidence="2">
    <location>
        <begin position="269"/>
        <end position="341"/>
    </location>
</feature>
<evidence type="ECO:0000313" key="5">
    <source>
        <dbReference type="EMBL" id="ACL07702.1"/>
    </source>
</evidence>
<dbReference type="STRING" id="883.DvMF_0745"/>
<feature type="domain" description="Baseplate hub protein gp44/GpP-like second" evidence="3">
    <location>
        <begin position="93"/>
        <end position="172"/>
    </location>
</feature>
<feature type="domain" description="Baseplate hub protein gp44-like N-terminal" evidence="1">
    <location>
        <begin position="8"/>
        <end position="91"/>
    </location>
</feature>
<dbReference type="Pfam" id="PF22174">
    <property type="entry name" value="NMB1110-like_C"/>
    <property type="match status" value="1"/>
</dbReference>
<dbReference type="InterPro" id="IPR054034">
    <property type="entry name" value="NMB1110-like_C"/>
</dbReference>
<dbReference type="InterPro" id="IPR053981">
    <property type="entry name" value="Gp44/GpP-like_2nd"/>
</dbReference>
<dbReference type="eggNOG" id="COG4379">
    <property type="taxonomic scope" value="Bacteria"/>
</dbReference>
<evidence type="ECO:0000259" key="2">
    <source>
        <dbReference type="Pfam" id="PF22174"/>
    </source>
</evidence>
<protein>
    <submittedName>
        <fullName evidence="5">Putative phage tail protein</fullName>
    </submittedName>
</protein>
<proteinExistence type="predicted"/>
<dbReference type="InterPro" id="IPR054482">
    <property type="entry name" value="NMB1110-like_3rd"/>
</dbReference>
<dbReference type="Gene3D" id="3.30.1920.10">
    <property type="entry name" value="Baseplate protein-like domains - 2 layer sandwich fold"/>
    <property type="match status" value="1"/>
</dbReference>
<evidence type="ECO:0000259" key="3">
    <source>
        <dbReference type="Pfam" id="PF22255"/>
    </source>
</evidence>
<dbReference type="EMBL" id="CP001197">
    <property type="protein sequence ID" value="ACL07702.1"/>
    <property type="molecule type" value="Genomic_DNA"/>
</dbReference>
<dbReference type="Pfam" id="PF22255">
    <property type="entry name" value="Gp44-like_2nd"/>
    <property type="match status" value="1"/>
</dbReference>
<dbReference type="InterPro" id="IPR049354">
    <property type="entry name" value="GpP-like_N"/>
</dbReference>
<organism evidence="5">
    <name type="scientific">Nitratidesulfovibrio vulgaris (strain DSM 19637 / Miyazaki F)</name>
    <name type="common">Desulfovibrio vulgaris</name>
    <dbReference type="NCBI Taxonomy" id="883"/>
    <lineage>
        <taxon>Bacteria</taxon>
        <taxon>Pseudomonadati</taxon>
        <taxon>Thermodesulfobacteriota</taxon>
        <taxon>Desulfovibrionia</taxon>
        <taxon>Desulfovibrionales</taxon>
        <taxon>Desulfovibrionaceae</taxon>
        <taxon>Nitratidesulfovibrio</taxon>
    </lineage>
</organism>
<evidence type="ECO:0000259" key="1">
    <source>
        <dbReference type="Pfam" id="PF21683"/>
    </source>
</evidence>
<dbReference type="SUPFAM" id="SSF69279">
    <property type="entry name" value="Phage tail proteins"/>
    <property type="match status" value="2"/>
</dbReference>
<feature type="domain" description="Tail protein NMB1110-like third" evidence="4">
    <location>
        <begin position="209"/>
        <end position="267"/>
    </location>
</feature>
<dbReference type="InterPro" id="IPR026276">
    <property type="entry name" value="Baseplate_GpP"/>
</dbReference>
<dbReference type="KEGG" id="dvm:DvMF_0745"/>
<dbReference type="Gene3D" id="3.55.50.10">
    <property type="entry name" value="Baseplate protein-like domains"/>
    <property type="match status" value="1"/>
</dbReference>
<dbReference type="Pfam" id="PF21683">
    <property type="entry name" value="GpP-like_1st"/>
    <property type="match status" value="1"/>
</dbReference>
<dbReference type="OrthoDB" id="9016931at2"/>
<dbReference type="AlphaFoldDB" id="B8DKZ9"/>
<reference evidence="5" key="1">
    <citation type="submission" date="2008-10" db="EMBL/GenBank/DDBJ databases">
        <title>Complete sequence of Desulfovibrio vulgaris str. 'Miyazaki F'.</title>
        <authorList>
            <person name="Lucas S."/>
            <person name="Copeland A."/>
            <person name="Lapidus A."/>
            <person name="Glavina del Rio T."/>
            <person name="Dalin E."/>
            <person name="Tice H."/>
            <person name="Bruce D."/>
            <person name="Goodwin L."/>
            <person name="Pitluck S."/>
            <person name="Sims D."/>
            <person name="Brettin T."/>
            <person name="Detter J.C."/>
            <person name="Han C."/>
            <person name="Larimer F."/>
            <person name="Land M."/>
            <person name="Hauser L."/>
            <person name="Kyrpides N."/>
            <person name="Mikhailova N."/>
            <person name="Hazen T.C."/>
            <person name="Richardson P."/>
        </authorList>
    </citation>
    <scope>NUCLEOTIDE SEQUENCE</scope>
    <source>
        <strain evidence="5">Miyazaki F</strain>
    </source>
</reference>